<dbReference type="CDD" id="cd11322">
    <property type="entry name" value="AmyAc_Glg_BE"/>
    <property type="match status" value="1"/>
</dbReference>
<feature type="domain" description="Glycosyl hydrolase family 13 catalytic" evidence="12">
    <location>
        <begin position="132"/>
        <end position="519"/>
    </location>
</feature>
<gene>
    <name evidence="10 13" type="primary">glgB</name>
    <name evidence="13" type="ORF">LzC2_41780</name>
</gene>
<evidence type="ECO:0000256" key="5">
    <source>
        <dbReference type="ARBA" id="ARBA00022600"/>
    </source>
</evidence>
<evidence type="ECO:0000256" key="4">
    <source>
        <dbReference type="ARBA" id="ARBA00009000"/>
    </source>
</evidence>
<dbReference type="EMBL" id="WTPX01000279">
    <property type="protein sequence ID" value="NNJ28067.1"/>
    <property type="molecule type" value="Genomic_DNA"/>
</dbReference>
<dbReference type="NCBIfam" id="NF003811">
    <property type="entry name" value="PRK05402.1"/>
    <property type="match status" value="1"/>
</dbReference>
<dbReference type="InterPro" id="IPR013783">
    <property type="entry name" value="Ig-like_fold"/>
</dbReference>
<feature type="active site" description="Nucleophile" evidence="10">
    <location>
        <position position="290"/>
    </location>
</feature>
<evidence type="ECO:0000256" key="9">
    <source>
        <dbReference type="ARBA" id="ARBA00023277"/>
    </source>
</evidence>
<dbReference type="RefSeq" id="WP_171189967.1">
    <property type="nucleotide sequence ID" value="NZ_WTPX01000279.1"/>
</dbReference>
<dbReference type="SMART" id="SM00642">
    <property type="entry name" value="Aamy"/>
    <property type="match status" value="1"/>
</dbReference>
<keyword evidence="9 10" id="KW-0119">Carbohydrate metabolism</keyword>
<dbReference type="Pfam" id="PF00128">
    <property type="entry name" value="Alpha-amylase"/>
    <property type="match status" value="1"/>
</dbReference>
<reference evidence="13 14" key="1">
    <citation type="journal article" date="2020" name="Syst. Appl. Microbiol.">
        <title>Alienimonas chondri sp. nov., a novel planctomycete isolated from the biofilm of the red alga Chondrus crispus.</title>
        <authorList>
            <person name="Vitorino I."/>
            <person name="Albuquerque L."/>
            <person name="Wiegand S."/>
            <person name="Kallscheuer N."/>
            <person name="da Costa M.S."/>
            <person name="Lobo-da-Cunha A."/>
            <person name="Jogler C."/>
            <person name="Lage O.M."/>
        </authorList>
    </citation>
    <scope>NUCLEOTIDE SEQUENCE [LARGE SCALE GENOMIC DNA]</scope>
    <source>
        <strain evidence="13 14">LzC2</strain>
    </source>
</reference>
<dbReference type="CDD" id="cd02855">
    <property type="entry name" value="E_set_GBE_prok_N"/>
    <property type="match status" value="1"/>
</dbReference>
<dbReference type="Pfam" id="PF02806">
    <property type="entry name" value="Alpha-amylase_C"/>
    <property type="match status" value="1"/>
</dbReference>
<dbReference type="PANTHER" id="PTHR43651:SF3">
    <property type="entry name" value="1,4-ALPHA-GLUCAN-BRANCHING ENZYME"/>
    <property type="match status" value="1"/>
</dbReference>
<dbReference type="Proteomes" id="UP000609651">
    <property type="component" value="Unassembled WGS sequence"/>
</dbReference>
<comment type="similarity">
    <text evidence="4 10">Belongs to the glycosyl hydrolase 13 family. GlgB subfamily.</text>
</comment>
<dbReference type="NCBIfam" id="NF008967">
    <property type="entry name" value="PRK12313.1"/>
    <property type="match status" value="1"/>
</dbReference>
<dbReference type="InterPro" id="IPR044143">
    <property type="entry name" value="GlgB_N_E_set_prok"/>
</dbReference>
<evidence type="ECO:0000256" key="11">
    <source>
        <dbReference type="SAM" id="MobiDB-lite"/>
    </source>
</evidence>
<dbReference type="InterPro" id="IPR037439">
    <property type="entry name" value="Branching_enzy"/>
</dbReference>
<organism evidence="13 14">
    <name type="scientific">Alienimonas chondri</name>
    <dbReference type="NCBI Taxonomy" id="2681879"/>
    <lineage>
        <taxon>Bacteria</taxon>
        <taxon>Pseudomonadati</taxon>
        <taxon>Planctomycetota</taxon>
        <taxon>Planctomycetia</taxon>
        <taxon>Planctomycetales</taxon>
        <taxon>Planctomycetaceae</taxon>
        <taxon>Alienimonas</taxon>
    </lineage>
</organism>
<dbReference type="SUPFAM" id="SSF51011">
    <property type="entry name" value="Glycosyl hydrolase domain"/>
    <property type="match status" value="1"/>
</dbReference>
<evidence type="ECO:0000256" key="1">
    <source>
        <dbReference type="ARBA" id="ARBA00000826"/>
    </source>
</evidence>
<keyword evidence="7 10" id="KW-0808">Transferase</keyword>
<comment type="pathway">
    <text evidence="3 10">Glycan biosynthesis; glycogen biosynthesis.</text>
</comment>
<dbReference type="GO" id="GO:0003844">
    <property type="term" value="F:1,4-alpha-glucan branching enzyme activity"/>
    <property type="evidence" value="ECO:0007669"/>
    <property type="project" value="UniProtKB-EC"/>
</dbReference>
<comment type="caution">
    <text evidence="13">The sequence shown here is derived from an EMBL/GenBank/DDBJ whole genome shotgun (WGS) entry which is preliminary data.</text>
</comment>
<dbReference type="Pfam" id="PF02922">
    <property type="entry name" value="CBM_48"/>
    <property type="match status" value="1"/>
</dbReference>
<dbReference type="InterPro" id="IPR004193">
    <property type="entry name" value="Glyco_hydro_13_N"/>
</dbReference>
<keyword evidence="14" id="KW-1185">Reference proteome</keyword>
<comment type="catalytic activity">
    <reaction evidence="1 10">
        <text>Transfers a segment of a (1-&gt;4)-alpha-D-glucan chain to a primary hydroxy group in a similar glucan chain.</text>
        <dbReference type="EC" id="2.4.1.18"/>
    </reaction>
</comment>
<keyword evidence="6 10" id="KW-0328">Glycosyltransferase</keyword>
<dbReference type="InterPro" id="IPR013780">
    <property type="entry name" value="Glyco_hydro_b"/>
</dbReference>
<dbReference type="InterPro" id="IPR006048">
    <property type="entry name" value="A-amylase/branching_C"/>
</dbReference>
<comment type="subunit">
    <text evidence="10">Monomer.</text>
</comment>
<evidence type="ECO:0000256" key="6">
    <source>
        <dbReference type="ARBA" id="ARBA00022676"/>
    </source>
</evidence>
<dbReference type="SUPFAM" id="SSF51445">
    <property type="entry name" value="(Trans)glycosidases"/>
    <property type="match status" value="1"/>
</dbReference>
<evidence type="ECO:0000256" key="10">
    <source>
        <dbReference type="HAMAP-Rule" id="MF_00685"/>
    </source>
</evidence>
<dbReference type="PIRSF" id="PIRSF000463">
    <property type="entry name" value="GlgB"/>
    <property type="match status" value="1"/>
</dbReference>
<accession>A0ABX1VMC1</accession>
<feature type="active site" description="Proton donor" evidence="10">
    <location>
        <position position="343"/>
    </location>
</feature>
<dbReference type="InterPro" id="IPR006407">
    <property type="entry name" value="GlgB"/>
</dbReference>
<dbReference type="PANTHER" id="PTHR43651">
    <property type="entry name" value="1,4-ALPHA-GLUCAN-BRANCHING ENZYME"/>
    <property type="match status" value="1"/>
</dbReference>
<evidence type="ECO:0000256" key="3">
    <source>
        <dbReference type="ARBA" id="ARBA00004964"/>
    </source>
</evidence>
<evidence type="ECO:0000256" key="7">
    <source>
        <dbReference type="ARBA" id="ARBA00022679"/>
    </source>
</evidence>
<feature type="region of interest" description="Disordered" evidence="11">
    <location>
        <begin position="618"/>
        <end position="637"/>
    </location>
</feature>
<name>A0ABX1VMC1_9PLAN</name>
<dbReference type="EC" id="2.4.1.18" evidence="10"/>
<keyword evidence="5 10" id="KW-0321">Glycogen metabolism</keyword>
<evidence type="ECO:0000256" key="2">
    <source>
        <dbReference type="ARBA" id="ARBA00002953"/>
    </source>
</evidence>
<dbReference type="HAMAP" id="MF_00685">
    <property type="entry name" value="GlgB"/>
    <property type="match status" value="1"/>
</dbReference>
<evidence type="ECO:0000259" key="12">
    <source>
        <dbReference type="SMART" id="SM00642"/>
    </source>
</evidence>
<dbReference type="Gene3D" id="3.20.20.80">
    <property type="entry name" value="Glycosidases"/>
    <property type="match status" value="1"/>
</dbReference>
<dbReference type="Gene3D" id="2.60.40.10">
    <property type="entry name" value="Immunoglobulins"/>
    <property type="match status" value="1"/>
</dbReference>
<proteinExistence type="inferred from homology"/>
<comment type="function">
    <text evidence="2 10">Catalyzes the formation of the alpha-1,6-glucosidic linkages in glycogen by scission of a 1,4-alpha-linked oligosaccharide from growing alpha-1,4-glucan chains and the subsequent attachment of the oligosaccharide to the alpha-1,6 position.</text>
</comment>
<evidence type="ECO:0000256" key="8">
    <source>
        <dbReference type="ARBA" id="ARBA00023056"/>
    </source>
</evidence>
<dbReference type="Gene3D" id="2.60.40.1180">
    <property type="entry name" value="Golgi alpha-mannosidase II"/>
    <property type="match status" value="1"/>
</dbReference>
<protein>
    <recommendedName>
        <fullName evidence="10">1,4-alpha-glucan branching enzyme GlgB</fullName>
        <ecNumber evidence="10">2.4.1.18</ecNumber>
    </recommendedName>
    <alternativeName>
        <fullName evidence="10">1,4-alpha-D-glucan:1,4-alpha-D-glucan 6-glucosyl-transferase</fullName>
    </alternativeName>
    <alternativeName>
        <fullName evidence="10">Alpha-(1-&gt;4)-glucan branching enzyme</fullName>
    </alternativeName>
    <alternativeName>
        <fullName evidence="10">Glycogen branching enzyme</fullName>
        <shortName evidence="10">BE</shortName>
    </alternativeName>
</protein>
<evidence type="ECO:0000313" key="14">
    <source>
        <dbReference type="Proteomes" id="UP000609651"/>
    </source>
</evidence>
<keyword evidence="8 10" id="KW-0320">Glycogen biosynthesis</keyword>
<dbReference type="NCBIfam" id="TIGR01515">
    <property type="entry name" value="branching_enzym"/>
    <property type="match status" value="1"/>
</dbReference>
<dbReference type="InterPro" id="IPR006047">
    <property type="entry name" value="GH13_cat_dom"/>
</dbReference>
<sequence>MALYDHLGAHPEDRDGVAGTRFAVWAPNAESVSVICDGNGWNPGSDELWGSSSGVWEGFIPGFGPGDRYKYAIRSRSGELLEKSDPFAFYAQHPPHTASVCWNLSGHRWEDAAWIDHRRDTDWLKAPVSVYEVHLGSWKRPKDGRRYFSYAELAEALCNHCEQYGFTHLELMPITEFPFDGSWGYQATGYFAPTSRFGTPDDFMAFVDVCHQRGIGVIIDWVPAHFPTDAHSLARFDGTCLYEHADPRQGYHPDWNTLIFNYGRDEVRRFLTASARFWIEKYHIDGLRVDAVASMLYLDYSRKAGEWVPNKYGGRENLEAIDFLKELNVELHRDFPGVLTIAEESTSWGGVSHPTYNGGLGFSLKWDMGWMNDTLRYFEREPLYRSYHQGELTFRSVYQFSENYMLPLSHDEVVHGKGSLLNKMPGDVWQKFANLRLLYAHQWLNPGKKLLFMGCELAQWTEWNHDAQLDWALEGQPYHDGVRRFLGDLNRLYKTHAALHATDCDPKGYVWISGDDAARSVLAFMRRTADHSRNLLCAFNFTPVPRPNYHLGVPVAGYYKEVLNSDADIYEGGNVGNQGGVYSEEIPSHGHKHSVEISLPPLGAVVFDALTGQAIPPRPAKAIEAKALPSNDSKRPR</sequence>
<evidence type="ECO:0000313" key="13">
    <source>
        <dbReference type="EMBL" id="NNJ28067.1"/>
    </source>
</evidence>
<dbReference type="InterPro" id="IPR017853">
    <property type="entry name" value="GH"/>
</dbReference>